<sequence length="146" mass="16050">MDQALRENILSILSSADDLTIATLRDDGYPQAPTVSFAHEDLFIYFGCSSVSKKACNIARDNRISLTINLPTTIGARSGDFRLPDERYGSKARSNASEQAEFSYKNSPRLLRSMYRTGWRALHSSASSPRSSPFSIAARASVTVIP</sequence>
<organism evidence="1 2">
    <name type="scientific">Microvirga terrestris</name>
    <dbReference type="NCBI Taxonomy" id="2791024"/>
    <lineage>
        <taxon>Bacteria</taxon>
        <taxon>Pseudomonadati</taxon>
        <taxon>Pseudomonadota</taxon>
        <taxon>Alphaproteobacteria</taxon>
        <taxon>Hyphomicrobiales</taxon>
        <taxon>Methylobacteriaceae</taxon>
        <taxon>Microvirga</taxon>
    </lineage>
</organism>
<evidence type="ECO:0000313" key="2">
    <source>
        <dbReference type="Proteomes" id="UP000611708"/>
    </source>
</evidence>
<proteinExistence type="predicted"/>
<protein>
    <submittedName>
        <fullName evidence="1">Pyridoxamine 5'-phosphate oxidase family protein</fullName>
    </submittedName>
</protein>
<reference evidence="1 2" key="1">
    <citation type="submission" date="2020-11" db="EMBL/GenBank/DDBJ databases">
        <authorList>
            <person name="Kim M.K."/>
        </authorList>
    </citation>
    <scope>NUCLEOTIDE SEQUENCE [LARGE SCALE GENOMIC DNA]</scope>
    <source>
        <strain evidence="1 2">BT290</strain>
    </source>
</reference>
<keyword evidence="2" id="KW-1185">Reference proteome</keyword>
<dbReference type="RefSeq" id="WP_196264328.1">
    <property type="nucleotide sequence ID" value="NZ_JADQDN010000006.1"/>
</dbReference>
<name>A0ABS0HTY7_9HYPH</name>
<dbReference type="SUPFAM" id="SSF50475">
    <property type="entry name" value="FMN-binding split barrel"/>
    <property type="match status" value="1"/>
</dbReference>
<accession>A0ABS0HTY7</accession>
<comment type="caution">
    <text evidence="1">The sequence shown here is derived from an EMBL/GenBank/DDBJ whole genome shotgun (WGS) entry which is preliminary data.</text>
</comment>
<gene>
    <name evidence="1" type="ORF">I2H36_12935</name>
</gene>
<dbReference type="Gene3D" id="2.30.110.10">
    <property type="entry name" value="Electron Transport, Fmn-binding Protein, Chain A"/>
    <property type="match status" value="1"/>
</dbReference>
<dbReference type="Proteomes" id="UP000611708">
    <property type="component" value="Unassembled WGS sequence"/>
</dbReference>
<dbReference type="EMBL" id="JADQDN010000006">
    <property type="protein sequence ID" value="MBF9196950.1"/>
    <property type="molecule type" value="Genomic_DNA"/>
</dbReference>
<evidence type="ECO:0000313" key="1">
    <source>
        <dbReference type="EMBL" id="MBF9196950.1"/>
    </source>
</evidence>
<dbReference type="InterPro" id="IPR012349">
    <property type="entry name" value="Split_barrel_FMN-bd"/>
</dbReference>